<dbReference type="AlphaFoldDB" id="A0A099D025"/>
<keyword evidence="3 5" id="KW-0808">Transferase</keyword>
<dbReference type="EMBL" id="JROI01000008">
    <property type="protein sequence ID" value="KGI78605.1"/>
    <property type="molecule type" value="Genomic_DNA"/>
</dbReference>
<dbReference type="InterPro" id="IPR016181">
    <property type="entry name" value="Acyl_CoA_acyltransferase"/>
</dbReference>
<dbReference type="Pfam" id="PF00583">
    <property type="entry name" value="Acetyltransf_1"/>
    <property type="match status" value="1"/>
</dbReference>
<comment type="caution">
    <text evidence="5">Lacks conserved residue(s) required for the propagation of feature annotation.</text>
</comment>
<comment type="caution">
    <text evidence="7">The sequence shown here is derived from an EMBL/GenBank/DDBJ whole genome shotgun (WGS) entry which is preliminary data.</text>
</comment>
<evidence type="ECO:0000256" key="2">
    <source>
        <dbReference type="ARBA" id="ARBA00022490"/>
    </source>
</evidence>
<comment type="similarity">
    <text evidence="1 5">Belongs to the acetyltransferase family. RimI subfamily.</text>
</comment>
<proteinExistence type="inferred from homology"/>
<evidence type="ECO:0000313" key="7">
    <source>
        <dbReference type="EMBL" id="KGI78605.1"/>
    </source>
</evidence>
<keyword evidence="9" id="KW-1185">Reference proteome</keyword>
<evidence type="ECO:0000256" key="4">
    <source>
        <dbReference type="ARBA" id="ARBA00023315"/>
    </source>
</evidence>
<dbReference type="CDD" id="cd04301">
    <property type="entry name" value="NAT_SF"/>
    <property type="match status" value="1"/>
</dbReference>
<name>A0A099D025_9GAMM</name>
<dbReference type="NCBIfam" id="TIGR01575">
    <property type="entry name" value="rimI"/>
    <property type="match status" value="1"/>
</dbReference>
<keyword evidence="2 5" id="KW-0963">Cytoplasm</keyword>
<dbReference type="Proteomes" id="UP000029708">
    <property type="component" value="Unassembled WGS sequence"/>
</dbReference>
<sequence length="166" mass="18716">MAAVVAPNLPRIRMMRREDLPQVTLIEREAYEFPWSPGIFRDCMKAGHACWVLAWPGEVVGYGILSAAAGEAHVLNLCVDPQHQGMGHGRRMLRRLLDLARWHGASRVFLEVRPSNVAAHKLYLDHDFVEIGRRPRYYPAAQGREDAIVMMHKLVPDQLEAPDSAG</sequence>
<dbReference type="EMBL" id="JACHET010000001">
    <property type="protein sequence ID" value="MBB6184101.1"/>
    <property type="molecule type" value="Genomic_DNA"/>
</dbReference>
<organism evidence="7 9">
    <name type="scientific">Oleiagrimonas soli</name>
    <dbReference type="NCBI Taxonomy" id="1543381"/>
    <lineage>
        <taxon>Bacteria</taxon>
        <taxon>Pseudomonadati</taxon>
        <taxon>Pseudomonadota</taxon>
        <taxon>Gammaproteobacteria</taxon>
        <taxon>Lysobacterales</taxon>
        <taxon>Rhodanobacteraceae</taxon>
        <taxon>Oleiagrimonas</taxon>
    </lineage>
</organism>
<evidence type="ECO:0000313" key="10">
    <source>
        <dbReference type="Proteomes" id="UP000560000"/>
    </source>
</evidence>
<feature type="active site" description="Proton donor" evidence="5">
    <location>
        <position position="123"/>
    </location>
</feature>
<dbReference type="SUPFAM" id="SSF55729">
    <property type="entry name" value="Acyl-CoA N-acyltransferases (Nat)"/>
    <property type="match status" value="1"/>
</dbReference>
<gene>
    <name evidence="5" type="primary">rimI</name>
    <name evidence="8" type="ORF">HNQ86_001446</name>
    <name evidence="7" type="ORF">LF63_0103925</name>
</gene>
<comment type="catalytic activity">
    <reaction evidence="5">
        <text>N-terminal L-alanyl-[ribosomal protein bS18] + acetyl-CoA = N-terminal N(alpha)-acetyl-L-alanyl-[ribosomal protein bS18] + CoA + H(+)</text>
        <dbReference type="Rhea" id="RHEA:43756"/>
        <dbReference type="Rhea" id="RHEA-COMP:10676"/>
        <dbReference type="Rhea" id="RHEA-COMP:10677"/>
        <dbReference type="ChEBI" id="CHEBI:15378"/>
        <dbReference type="ChEBI" id="CHEBI:57287"/>
        <dbReference type="ChEBI" id="CHEBI:57288"/>
        <dbReference type="ChEBI" id="CHEBI:64718"/>
        <dbReference type="ChEBI" id="CHEBI:83683"/>
        <dbReference type="EC" id="2.3.1.266"/>
    </reaction>
</comment>
<evidence type="ECO:0000313" key="8">
    <source>
        <dbReference type="EMBL" id="MBB6184101.1"/>
    </source>
</evidence>
<dbReference type="GO" id="GO:0005737">
    <property type="term" value="C:cytoplasm"/>
    <property type="evidence" value="ECO:0007669"/>
    <property type="project" value="UniProtKB-SubCell"/>
</dbReference>
<evidence type="ECO:0000256" key="1">
    <source>
        <dbReference type="ARBA" id="ARBA00005395"/>
    </source>
</evidence>
<dbReference type="EC" id="2.3.1.266" evidence="5"/>
<feature type="active site" description="Proton acceptor" evidence="5">
    <location>
        <position position="111"/>
    </location>
</feature>
<dbReference type="PROSITE" id="PS51186">
    <property type="entry name" value="GNAT"/>
    <property type="match status" value="1"/>
</dbReference>
<dbReference type="HAMAP" id="MF_02210">
    <property type="entry name" value="RimI"/>
    <property type="match status" value="1"/>
</dbReference>
<evidence type="ECO:0000313" key="9">
    <source>
        <dbReference type="Proteomes" id="UP000029708"/>
    </source>
</evidence>
<protein>
    <recommendedName>
        <fullName evidence="5">[Ribosomal protein bS18]-alanine N-acetyltransferase</fullName>
        <ecNumber evidence="5">2.3.1.266</ecNumber>
    </recommendedName>
</protein>
<dbReference type="PANTHER" id="PTHR43420:SF51">
    <property type="entry name" value="PEPTIDYL-LYSINE N-ACETYLTRANSFERASE YIAC"/>
    <property type="match status" value="1"/>
</dbReference>
<accession>A0A099D025</accession>
<comment type="function">
    <text evidence="5">Acetylates the N-terminal alanine of ribosomal protein bS18.</text>
</comment>
<evidence type="ECO:0000256" key="3">
    <source>
        <dbReference type="ARBA" id="ARBA00022679"/>
    </source>
</evidence>
<dbReference type="PANTHER" id="PTHR43420">
    <property type="entry name" value="ACETYLTRANSFERASE"/>
    <property type="match status" value="1"/>
</dbReference>
<evidence type="ECO:0000259" key="6">
    <source>
        <dbReference type="PROSITE" id="PS51186"/>
    </source>
</evidence>
<dbReference type="InterPro" id="IPR006464">
    <property type="entry name" value="AcTrfase_RimI/Ard1"/>
</dbReference>
<dbReference type="GO" id="GO:0008999">
    <property type="term" value="F:protein-N-terminal-alanine acetyltransferase activity"/>
    <property type="evidence" value="ECO:0007669"/>
    <property type="project" value="UniProtKB-UniRule"/>
</dbReference>
<dbReference type="InterPro" id="IPR043690">
    <property type="entry name" value="RimI"/>
</dbReference>
<feature type="domain" description="N-acetyltransferase" evidence="6">
    <location>
        <begin position="10"/>
        <end position="155"/>
    </location>
</feature>
<dbReference type="STRING" id="1543381.LF63_0103925"/>
<reference evidence="8 10" key="2">
    <citation type="submission" date="2020-08" db="EMBL/GenBank/DDBJ databases">
        <title>Genomic Encyclopedia of Type Strains, Phase IV (KMG-IV): sequencing the most valuable type-strain genomes for metagenomic binning, comparative biology and taxonomic classification.</title>
        <authorList>
            <person name="Goeker M."/>
        </authorList>
    </citation>
    <scope>NUCLEOTIDE SEQUENCE [LARGE SCALE GENOMIC DNA]</scope>
    <source>
        <strain evidence="8 10">DSM 107085</strain>
    </source>
</reference>
<dbReference type="InterPro" id="IPR050680">
    <property type="entry name" value="YpeA/RimI_acetyltransf"/>
</dbReference>
<dbReference type="HOGENOM" id="CLU_013985_23_2_6"/>
<evidence type="ECO:0000256" key="5">
    <source>
        <dbReference type="HAMAP-Rule" id="MF_02210"/>
    </source>
</evidence>
<dbReference type="Gene3D" id="3.40.630.30">
    <property type="match status" value="1"/>
</dbReference>
<dbReference type="OrthoDB" id="9796919at2"/>
<keyword evidence="4 5" id="KW-0012">Acyltransferase</keyword>
<reference evidence="7 9" key="1">
    <citation type="submission" date="2014-09" db="EMBL/GenBank/DDBJ databases">
        <title>Xanthomonadaceae 3.5X direct submission.</title>
        <authorList>
            <person name="Fang T."/>
            <person name="Wang H."/>
        </authorList>
    </citation>
    <scope>NUCLEOTIDE SEQUENCE [LARGE SCALE GENOMIC DNA]</scope>
    <source>
        <strain evidence="7 9">3.5X</strain>
    </source>
</reference>
<dbReference type="Proteomes" id="UP000560000">
    <property type="component" value="Unassembled WGS sequence"/>
</dbReference>
<feature type="binding site" evidence="5">
    <location>
        <position position="116"/>
    </location>
    <ligand>
        <name>acetyl-CoA</name>
        <dbReference type="ChEBI" id="CHEBI:57288"/>
    </ligand>
</feature>
<dbReference type="InterPro" id="IPR000182">
    <property type="entry name" value="GNAT_dom"/>
</dbReference>
<dbReference type="RefSeq" id="WP_043099790.1">
    <property type="nucleotide sequence ID" value="NZ_JACHET010000001.1"/>
</dbReference>
<comment type="subcellular location">
    <subcellularLocation>
        <location evidence="5">Cytoplasm</location>
    </subcellularLocation>
</comment>